<feature type="transmembrane region" description="Helical" evidence="2">
    <location>
        <begin position="136"/>
        <end position="156"/>
    </location>
</feature>
<feature type="compositionally biased region" description="Basic and acidic residues" evidence="1">
    <location>
        <begin position="249"/>
        <end position="270"/>
    </location>
</feature>
<keyword evidence="2" id="KW-0472">Membrane</keyword>
<feature type="compositionally biased region" description="Basic and acidic residues" evidence="1">
    <location>
        <begin position="169"/>
        <end position="181"/>
    </location>
</feature>
<feature type="region of interest" description="Disordered" evidence="1">
    <location>
        <begin position="161"/>
        <end position="277"/>
    </location>
</feature>
<evidence type="ECO:0000256" key="2">
    <source>
        <dbReference type="SAM" id="Phobius"/>
    </source>
</evidence>
<evidence type="ECO:0000256" key="1">
    <source>
        <dbReference type="SAM" id="MobiDB-lite"/>
    </source>
</evidence>
<keyword evidence="2" id="KW-1133">Transmembrane helix</keyword>
<keyword evidence="2" id="KW-0812">Transmembrane</keyword>
<feature type="compositionally biased region" description="Low complexity" evidence="1">
    <location>
        <begin position="196"/>
        <end position="229"/>
    </location>
</feature>
<organism evidence="3">
    <name type="scientific">Micromonospora carbonacea</name>
    <dbReference type="NCBI Taxonomy" id="47853"/>
    <lineage>
        <taxon>Bacteria</taxon>
        <taxon>Bacillati</taxon>
        <taxon>Actinomycetota</taxon>
        <taxon>Actinomycetes</taxon>
        <taxon>Micromonosporales</taxon>
        <taxon>Micromonosporaceae</taxon>
        <taxon>Micromonospora</taxon>
    </lineage>
</organism>
<name>A0A7D6CDP6_9ACTN</name>
<protein>
    <submittedName>
        <fullName evidence="3">Uncharacterized protein</fullName>
    </submittedName>
</protein>
<dbReference type="AlphaFoldDB" id="A0A7D6CDP6"/>
<sequence>MTKEQLPGGGTVFGIVRRKTQGQLARAELNQGIGHLRQAATYAAKGAGATVRPRVQAARGAVAPTALVVRDRASSGFASTVAALAPLALAVRNAQAEATGKAVAGKKAAAARRAAESRKVKAKIMKGKRKQKRSRGTMVGLLAAGTVAGLAGAMAMRRRREQQEWSEYDPTRTLEPARDEVDTLVVETPSANGAKVTDSSTMSSGSPAAGGPTGAGSSAVAGGDSASTTRPGARPVIHPTDRVPSVAEGARDVSGRPADDLDKALGKENKAGSAGRR</sequence>
<proteinExistence type="predicted"/>
<reference evidence="3" key="1">
    <citation type="submission" date="2020-08" db="EMBL/GenBank/DDBJ databases">
        <title>A bifunctional nitrone conjugated secondary metabolite targeting the ribosome.</title>
        <authorList>
            <person name="Limbrick E.M."/>
            <person name="Graf M."/>
            <person name="Derewacz D.K."/>
            <person name="Nguyen F."/>
            <person name="Spraggins J.M."/>
            <person name="Wieland M."/>
            <person name="Ynigez-Gutierrez A.E."/>
            <person name="Reisman B.J."/>
            <person name="Zinshteyn B."/>
            <person name="McCulloch K."/>
            <person name="Iverson T.M."/>
            <person name="Green R."/>
            <person name="Wilson D.N."/>
            <person name="Bachmann B.O."/>
        </authorList>
    </citation>
    <scope>NUCLEOTIDE SEQUENCE</scope>
    <source>
        <strain evidence="3">Africana</strain>
    </source>
</reference>
<gene>
    <name evidence="3" type="ORF">HZU44_28570</name>
</gene>
<dbReference type="EMBL" id="CP058905">
    <property type="protein sequence ID" value="QLJ98550.1"/>
    <property type="molecule type" value="Genomic_DNA"/>
</dbReference>
<accession>A0A7D6CDP6</accession>
<evidence type="ECO:0000313" key="3">
    <source>
        <dbReference type="EMBL" id="QLJ98550.1"/>
    </source>
</evidence>